<feature type="compositionally biased region" description="Basic and acidic residues" evidence="1">
    <location>
        <begin position="69"/>
        <end position="80"/>
    </location>
</feature>
<dbReference type="AlphaFoldDB" id="A0A7J6MUI9"/>
<protein>
    <recommendedName>
        <fullName evidence="4">J domain-containing protein</fullName>
    </recommendedName>
</protein>
<evidence type="ECO:0000256" key="1">
    <source>
        <dbReference type="SAM" id="MobiDB-lite"/>
    </source>
</evidence>
<dbReference type="EMBL" id="JAAPAO010000051">
    <property type="protein sequence ID" value="KAF4675174.1"/>
    <property type="molecule type" value="Genomic_DNA"/>
</dbReference>
<gene>
    <name evidence="2" type="ORF">FOL47_008181</name>
</gene>
<dbReference type="SUPFAM" id="SSF46565">
    <property type="entry name" value="Chaperone J-domain"/>
    <property type="match status" value="1"/>
</dbReference>
<name>A0A7J6MUI9_PERCH</name>
<keyword evidence="3" id="KW-1185">Reference proteome</keyword>
<sequence>MGQTHTRHVYNLSSRDVEIYAVKPSDVDEQTWTQWIDNNFKQATKSNKTRSKSKSKQGAIVGVPSEFDESSKDTSGDKKVSPSVPSATSSVDRYLIGSVGFKTSRTLKFPAKATRVTLVAAGGAVNISDIPKMPSASHRSNGGNTHNRSTRWFDAKHSSRKKSSKMHDWEMLSMTKDLVIEENLHGLRTLRLAYRDNKVHGERLLYVVNVDAVEKLVPAIEANKARIEAQSEDRSGSVSKGDSSTTTTPGNTESDVEASSYNDEDEWQWASAPAPPPADTERTSNTIPTSEFKEEQLREEEGITPRVLIEEENSKAETPESAPGTVQDPAEASVPVATASGTPPNREVGKTASRNDSSSSTQIKQHRTVKTSNASFVSSNVFGAVTSAVTGGVTRGVDSYRRQQLERQMALRTFLMSVPFPPLSERAAALVLDYLGKLSIDWVMVLKDTGVGVARGTVMGGTVGAAVMGGMIGFSRAGAMFDAANNVGAATVMRGMGTGLGVMVSAAITACEVGYHVRKCLVVAIIGGVAFNICDATFGWSDKAAKKLVPLSEGEEVFEGKVVYAKMIEAARETLGLSPEEPLDEDDLRHRLRRWMLSLHPDKNSQQVHPHLHTIVTACTLLINEARDIQAQRNAETVDNPLETSEDNDMNPYQLLCLMDNPDTHMSTMEDHDTAADLATSKAGMKQQGVVA</sequence>
<evidence type="ECO:0008006" key="4">
    <source>
        <dbReference type="Google" id="ProtNLM"/>
    </source>
</evidence>
<comment type="caution">
    <text evidence="2">The sequence shown here is derived from an EMBL/GenBank/DDBJ whole genome shotgun (WGS) entry which is preliminary data.</text>
</comment>
<feature type="region of interest" description="Disordered" evidence="1">
    <location>
        <begin position="131"/>
        <end position="160"/>
    </location>
</feature>
<evidence type="ECO:0000313" key="2">
    <source>
        <dbReference type="EMBL" id="KAF4675174.1"/>
    </source>
</evidence>
<feature type="compositionally biased region" description="Polar residues" evidence="1">
    <location>
        <begin position="352"/>
        <end position="363"/>
    </location>
</feature>
<feature type="region of interest" description="Disordered" evidence="1">
    <location>
        <begin position="44"/>
        <end position="88"/>
    </location>
</feature>
<feature type="compositionally biased region" description="Polar residues" evidence="1">
    <location>
        <begin position="236"/>
        <end position="261"/>
    </location>
</feature>
<reference evidence="2 3" key="1">
    <citation type="submission" date="2020-04" db="EMBL/GenBank/DDBJ databases">
        <title>Perkinsus chesapeaki whole genome sequence.</title>
        <authorList>
            <person name="Bogema D.R."/>
        </authorList>
    </citation>
    <scope>NUCLEOTIDE SEQUENCE [LARGE SCALE GENOMIC DNA]</scope>
    <source>
        <strain evidence="2">ATCC PRA-425</strain>
    </source>
</reference>
<dbReference type="CDD" id="cd06257">
    <property type="entry name" value="DnaJ"/>
    <property type="match status" value="1"/>
</dbReference>
<feature type="compositionally biased region" description="Polar residues" evidence="1">
    <location>
        <begin position="137"/>
        <end position="147"/>
    </location>
</feature>
<organism evidence="2 3">
    <name type="scientific">Perkinsus chesapeaki</name>
    <name type="common">Clam parasite</name>
    <name type="synonym">Perkinsus andrewsi</name>
    <dbReference type="NCBI Taxonomy" id="330153"/>
    <lineage>
        <taxon>Eukaryota</taxon>
        <taxon>Sar</taxon>
        <taxon>Alveolata</taxon>
        <taxon>Perkinsozoa</taxon>
        <taxon>Perkinsea</taxon>
        <taxon>Perkinsida</taxon>
        <taxon>Perkinsidae</taxon>
        <taxon>Perkinsus</taxon>
    </lineage>
</organism>
<dbReference type="Proteomes" id="UP000591131">
    <property type="component" value="Unassembled WGS sequence"/>
</dbReference>
<evidence type="ECO:0000313" key="3">
    <source>
        <dbReference type="Proteomes" id="UP000591131"/>
    </source>
</evidence>
<dbReference type="InterPro" id="IPR036869">
    <property type="entry name" value="J_dom_sf"/>
</dbReference>
<dbReference type="OrthoDB" id="443559at2759"/>
<feature type="compositionally biased region" description="Basic and acidic residues" evidence="1">
    <location>
        <begin position="291"/>
        <end position="318"/>
    </location>
</feature>
<accession>A0A7J6MUI9</accession>
<dbReference type="InterPro" id="IPR001623">
    <property type="entry name" value="DnaJ_domain"/>
</dbReference>
<proteinExistence type="predicted"/>
<feature type="region of interest" description="Disordered" evidence="1">
    <location>
        <begin position="228"/>
        <end position="371"/>
    </location>
</feature>